<dbReference type="AlphaFoldDB" id="A0A368YXW9"/>
<dbReference type="RefSeq" id="WP_114349084.1">
    <property type="nucleotide sequence ID" value="NZ_QPJL01000008.1"/>
</dbReference>
<dbReference type="Gene3D" id="3.40.50.1820">
    <property type="entry name" value="alpha/beta hydrolase"/>
    <property type="match status" value="2"/>
</dbReference>
<name>A0A368YXW9_9RHOB</name>
<dbReference type="InterPro" id="IPR051218">
    <property type="entry name" value="Sec_MonoDiacylglyc_Lipase"/>
</dbReference>
<proteinExistence type="predicted"/>
<sequence>MTTLSPDDAASLAQLAGAAARDLSIGAALPPGWSVFETFPNAPPPLGPDTTGAQGFIASGALPSDPGTQVTVIALAYPLQSYAAWSSATVIGRPAGLLPLPAGVSDVNANAIAPAVAGYAALRDELWQAFARTAPRDVIVTGTQLGAAMAAIGAIDLRPGQIGPDGTTKGPAAKSRCVMLSAPAPGDQALAQLLAAQTQAAWTLSTAHLGVSIDTFPGAPTDGAVVAGTPMAIPARTLAAPGLISDADTWVQRDSDAYVAALGGDPVDLGTVAAQMATQAAFDVLRAATLADLIGLPYLLSGYPGLRIAAPMVPYALSAPIANGPTIWGVSARAPGTAALLFRDAVGWQEFDTLTCDYNPVATPFSGPEWTTAKIHSGAATLFGTLRAAIAAEAGAALKADAATVLDFAGHGLGGAVAALAAIDTIQTLNPSQTPRVWMFGAPVFGTYDFLTLAAKLVGPTTISLSRLTDFLPRIPFAFGNDGLGQPVSLLGRPRITDPDGHGLSGYASLLSPRRAPEVM</sequence>
<protein>
    <submittedName>
        <fullName evidence="2">Lipase (Class 3)</fullName>
    </submittedName>
</protein>
<dbReference type="EMBL" id="QPJL01000008">
    <property type="protein sequence ID" value="RCW84096.1"/>
    <property type="molecule type" value="Genomic_DNA"/>
</dbReference>
<organism evidence="2 3">
    <name type="scientific">Paracoccus lutimaris</name>
    <dbReference type="NCBI Taxonomy" id="1490030"/>
    <lineage>
        <taxon>Bacteria</taxon>
        <taxon>Pseudomonadati</taxon>
        <taxon>Pseudomonadota</taxon>
        <taxon>Alphaproteobacteria</taxon>
        <taxon>Rhodobacterales</taxon>
        <taxon>Paracoccaceae</taxon>
        <taxon>Paracoccus</taxon>
    </lineage>
</organism>
<dbReference type="InterPro" id="IPR029058">
    <property type="entry name" value="AB_hydrolase_fold"/>
</dbReference>
<evidence type="ECO:0000313" key="2">
    <source>
        <dbReference type="EMBL" id="RCW84096.1"/>
    </source>
</evidence>
<feature type="domain" description="Fungal lipase-type" evidence="1">
    <location>
        <begin position="369"/>
        <end position="478"/>
    </location>
</feature>
<reference evidence="2 3" key="1">
    <citation type="submission" date="2018-07" db="EMBL/GenBank/DDBJ databases">
        <title>Genomic Encyclopedia of Type Strains, Phase III (KMG-III): the genomes of soil and plant-associated and newly described type strains.</title>
        <authorList>
            <person name="Whitman W."/>
        </authorList>
    </citation>
    <scope>NUCLEOTIDE SEQUENCE [LARGE SCALE GENOMIC DNA]</scope>
    <source>
        <strain evidence="2 3">CECT 8525</strain>
    </source>
</reference>
<comment type="caution">
    <text evidence="2">The sequence shown here is derived from an EMBL/GenBank/DDBJ whole genome shotgun (WGS) entry which is preliminary data.</text>
</comment>
<accession>A0A368YXW9</accession>
<dbReference type="Pfam" id="PF01764">
    <property type="entry name" value="Lipase_3"/>
    <property type="match status" value="1"/>
</dbReference>
<gene>
    <name evidence="2" type="ORF">DFP89_10840</name>
</gene>
<evidence type="ECO:0000313" key="3">
    <source>
        <dbReference type="Proteomes" id="UP000253345"/>
    </source>
</evidence>
<dbReference type="Proteomes" id="UP000253345">
    <property type="component" value="Unassembled WGS sequence"/>
</dbReference>
<keyword evidence="3" id="KW-1185">Reference proteome</keyword>
<dbReference type="PANTHER" id="PTHR45856:SF24">
    <property type="entry name" value="FUNGAL LIPASE-LIKE DOMAIN-CONTAINING PROTEIN"/>
    <property type="match status" value="1"/>
</dbReference>
<dbReference type="SUPFAM" id="SSF53474">
    <property type="entry name" value="alpha/beta-Hydrolases"/>
    <property type="match status" value="2"/>
</dbReference>
<dbReference type="InterPro" id="IPR002921">
    <property type="entry name" value="Fungal_lipase-type"/>
</dbReference>
<evidence type="ECO:0000259" key="1">
    <source>
        <dbReference type="Pfam" id="PF01764"/>
    </source>
</evidence>
<dbReference type="GO" id="GO:0006629">
    <property type="term" value="P:lipid metabolic process"/>
    <property type="evidence" value="ECO:0007669"/>
    <property type="project" value="InterPro"/>
</dbReference>
<dbReference type="PANTHER" id="PTHR45856">
    <property type="entry name" value="ALPHA/BETA-HYDROLASES SUPERFAMILY PROTEIN"/>
    <property type="match status" value="1"/>
</dbReference>
<dbReference type="OrthoDB" id="5522031at2"/>